<dbReference type="RefSeq" id="WP_262429506.1">
    <property type="nucleotide sequence ID" value="NZ_JACRTG010000018.1"/>
</dbReference>
<reference evidence="1" key="1">
    <citation type="submission" date="2020-08" db="EMBL/GenBank/DDBJ databases">
        <title>Genome public.</title>
        <authorList>
            <person name="Liu C."/>
            <person name="Sun Q."/>
        </authorList>
    </citation>
    <scope>NUCLEOTIDE SEQUENCE</scope>
    <source>
        <strain evidence="1">BX21</strain>
    </source>
</reference>
<keyword evidence="2" id="KW-1185">Reference proteome</keyword>
<comment type="caution">
    <text evidence="1">The sequence shown here is derived from an EMBL/GenBank/DDBJ whole genome shotgun (WGS) entry which is preliminary data.</text>
</comment>
<dbReference type="AlphaFoldDB" id="A0A926EXE0"/>
<sequence>MTKAILELEKVPKSCRGSGCPFYKVCDICDILSSRNKHMPVLVPSEGKRDDCPIRPINEIKKSIINEVSQFLQDNNFEEASKAIDAEYEL</sequence>
<organism evidence="1 2">
    <name type="scientific">Paratissierella segnis</name>
    <dbReference type="NCBI Taxonomy" id="2763679"/>
    <lineage>
        <taxon>Bacteria</taxon>
        <taxon>Bacillati</taxon>
        <taxon>Bacillota</taxon>
        <taxon>Tissierellia</taxon>
        <taxon>Tissierellales</taxon>
        <taxon>Tissierellaceae</taxon>
        <taxon>Paratissierella</taxon>
    </lineage>
</organism>
<protein>
    <submittedName>
        <fullName evidence="1">Uncharacterized protein</fullName>
    </submittedName>
</protein>
<accession>A0A926EXE0</accession>
<evidence type="ECO:0000313" key="1">
    <source>
        <dbReference type="EMBL" id="MBC8588054.1"/>
    </source>
</evidence>
<name>A0A926EXE0_9FIRM</name>
<dbReference type="Proteomes" id="UP000601171">
    <property type="component" value="Unassembled WGS sequence"/>
</dbReference>
<dbReference type="EMBL" id="JACRTG010000018">
    <property type="protein sequence ID" value="MBC8588054.1"/>
    <property type="molecule type" value="Genomic_DNA"/>
</dbReference>
<proteinExistence type="predicted"/>
<gene>
    <name evidence="1" type="ORF">H8707_07370</name>
</gene>
<evidence type="ECO:0000313" key="2">
    <source>
        <dbReference type="Proteomes" id="UP000601171"/>
    </source>
</evidence>